<dbReference type="InterPro" id="IPR027022">
    <property type="entry name" value="ABC_permease_BceB-typ"/>
</dbReference>
<dbReference type="EMBL" id="JAAZWO010000001">
    <property type="protein sequence ID" value="MBC2396409.1"/>
    <property type="molecule type" value="Genomic_DNA"/>
</dbReference>
<dbReference type="AlphaFoldDB" id="A0A923E7C9"/>
<keyword evidence="3 6" id="KW-0812">Transmembrane</keyword>
<feature type="transmembrane region" description="Helical" evidence="6">
    <location>
        <begin position="236"/>
        <end position="264"/>
    </location>
</feature>
<feature type="transmembrane region" description="Helical" evidence="6">
    <location>
        <begin position="602"/>
        <end position="628"/>
    </location>
</feature>
<comment type="subcellular location">
    <subcellularLocation>
        <location evidence="1 6">Cell membrane</location>
        <topology evidence="1 6">Multi-pass membrane protein</topology>
    </subcellularLocation>
</comment>
<feature type="transmembrane region" description="Helical" evidence="6">
    <location>
        <begin position="151"/>
        <end position="175"/>
    </location>
</feature>
<evidence type="ECO:0000256" key="3">
    <source>
        <dbReference type="ARBA" id="ARBA00022692"/>
    </source>
</evidence>
<evidence type="ECO:0000256" key="4">
    <source>
        <dbReference type="ARBA" id="ARBA00022989"/>
    </source>
</evidence>
<dbReference type="InterPro" id="IPR052536">
    <property type="entry name" value="ABC-4_Integral_Memb_Prot"/>
</dbReference>
<dbReference type="GO" id="GO:0005886">
    <property type="term" value="C:plasma membrane"/>
    <property type="evidence" value="ECO:0007669"/>
    <property type="project" value="UniProtKB-SubCell"/>
</dbReference>
<protein>
    <submittedName>
        <fullName evidence="8">ABC transporter permease</fullName>
    </submittedName>
</protein>
<evidence type="ECO:0000313" key="9">
    <source>
        <dbReference type="Proteomes" id="UP000563151"/>
    </source>
</evidence>
<keyword evidence="6" id="KW-0813">Transport</keyword>
<dbReference type="Pfam" id="PF02687">
    <property type="entry name" value="FtsX"/>
    <property type="match status" value="1"/>
</dbReference>
<dbReference type="RefSeq" id="WP_035148740.1">
    <property type="nucleotide sequence ID" value="NZ_JAAZWO010000001.1"/>
</dbReference>
<keyword evidence="2 6" id="KW-1003">Cell membrane</keyword>
<comment type="caution">
    <text evidence="8">The sequence shown here is derived from an EMBL/GenBank/DDBJ whole genome shotgun (WGS) entry which is preliminary data.</text>
</comment>
<feature type="transmembrane region" description="Helical" evidence="6">
    <location>
        <begin position="60"/>
        <end position="79"/>
    </location>
</feature>
<comment type="similarity">
    <text evidence="6">Belongs to the ABC-4 integral membrane protein family.</text>
</comment>
<dbReference type="PIRSF" id="PIRSF018968">
    <property type="entry name" value="ABC_permease_BceB"/>
    <property type="match status" value="1"/>
</dbReference>
<sequence length="667" mass="75578">MYIKLAKGNMKRSLKDYTIYFVTLVFGICIFYTFNSIGSQKIMMKLNEYDVRNFERIDKLMGIVSIFIACILGFLTIYANNYLIKLRKKEFGIYLTLGMEDKEISNMLLIETILIGVLSLGVGLFLGIFLSQGMSIFTAKLFHLEMQSFKFTFSSSAFIKTIVYFAVMYIIVFLFNTKTIKDLELIDLLTDGRKNEKIKVNSLKTLIIIFITGSIFIVAAYLIILHKNSKIIFVDLTISIPIILCVIGTFLFFFSLSGVLLRVVQNNKKVYLKELNMFLLRQISSKINTTFVSMSLICLMLFMSICMLSGGFSISNTLNKNIDDLSQYDVTLLYSSKLPMDKFLENNINLHHYTDNYVTYYQYYSENREEELGIKTYLGRNEGEKYKSYKDVAQNTTIPIMKLSDFNSIMKFSKKETITLNNGEYGVFGDVNGLLSPIQKTMGKKTKIKVNGQELIPSKNPVIEVTISNGFNKVNFCTFIVRDEVAEGLMPAIGFLNLNFKGDKAKMKEEFLRHIPSLDESKTNGITCIPITKDDLRPTASGLGGMVSYLALYVGVIFLITSAVILALQQLSSLADNIHRYNLLRKIGVDDEMINKTILAQVSIYFILPLSLALIHSIVGLKVAKIIVNFFGTGNITEQLLITTLIFIIIYGGYFLATYIGTKKMVK</sequence>
<feature type="transmembrane region" description="Helical" evidence="6">
    <location>
        <begin position="203"/>
        <end position="224"/>
    </location>
</feature>
<dbReference type="PANTHER" id="PTHR46795:SF3">
    <property type="entry name" value="ABC TRANSPORTER PERMEASE"/>
    <property type="match status" value="1"/>
</dbReference>
<evidence type="ECO:0000256" key="5">
    <source>
        <dbReference type="ARBA" id="ARBA00023136"/>
    </source>
</evidence>
<name>A0A923E7C9_CLOTT</name>
<evidence type="ECO:0000256" key="6">
    <source>
        <dbReference type="PIRNR" id="PIRNR018968"/>
    </source>
</evidence>
<feature type="transmembrane region" description="Helical" evidence="6">
    <location>
        <begin position="291"/>
        <end position="312"/>
    </location>
</feature>
<keyword evidence="9" id="KW-1185">Reference proteome</keyword>
<reference evidence="8 9" key="1">
    <citation type="submission" date="2020-04" db="EMBL/GenBank/DDBJ databases">
        <title>Genomic insights into acetone-butanol-ethanol (ABE) fermentation by sequencing solventogenic clostridia strains.</title>
        <authorList>
            <person name="Brown S."/>
        </authorList>
    </citation>
    <scope>NUCLEOTIDE SEQUENCE [LARGE SCALE GENOMIC DNA]</scope>
    <source>
        <strain evidence="8 9">DJ011</strain>
    </source>
</reference>
<evidence type="ECO:0000313" key="8">
    <source>
        <dbReference type="EMBL" id="MBC2396409.1"/>
    </source>
</evidence>
<evidence type="ECO:0000256" key="1">
    <source>
        <dbReference type="ARBA" id="ARBA00004651"/>
    </source>
</evidence>
<keyword evidence="5 6" id="KW-0472">Membrane</keyword>
<organism evidence="8 9">
    <name type="scientific">Clostridium tetanomorphum</name>
    <dbReference type="NCBI Taxonomy" id="1553"/>
    <lineage>
        <taxon>Bacteria</taxon>
        <taxon>Bacillati</taxon>
        <taxon>Bacillota</taxon>
        <taxon>Clostridia</taxon>
        <taxon>Eubacteriales</taxon>
        <taxon>Clostridiaceae</taxon>
        <taxon>Clostridium</taxon>
    </lineage>
</organism>
<feature type="transmembrane region" description="Helical" evidence="6">
    <location>
        <begin position="546"/>
        <end position="568"/>
    </location>
</feature>
<feature type="transmembrane region" description="Helical" evidence="6">
    <location>
        <begin position="640"/>
        <end position="661"/>
    </location>
</feature>
<keyword evidence="4 6" id="KW-1133">Transmembrane helix</keyword>
<evidence type="ECO:0000256" key="2">
    <source>
        <dbReference type="ARBA" id="ARBA00022475"/>
    </source>
</evidence>
<dbReference type="PANTHER" id="PTHR46795">
    <property type="entry name" value="ABC TRANSPORTER PERMEASE-RELATED-RELATED"/>
    <property type="match status" value="1"/>
</dbReference>
<feature type="transmembrane region" description="Helical" evidence="6">
    <location>
        <begin position="20"/>
        <end position="40"/>
    </location>
</feature>
<dbReference type="InterPro" id="IPR003838">
    <property type="entry name" value="ABC3_permease_C"/>
</dbReference>
<evidence type="ECO:0000259" key="7">
    <source>
        <dbReference type="Pfam" id="PF02687"/>
    </source>
</evidence>
<feature type="domain" description="ABC3 transporter permease C-terminal" evidence="7">
    <location>
        <begin position="63"/>
        <end position="175"/>
    </location>
</feature>
<dbReference type="Proteomes" id="UP000563151">
    <property type="component" value="Unassembled WGS sequence"/>
</dbReference>
<accession>A0A923E7C9</accession>
<dbReference type="GO" id="GO:0055085">
    <property type="term" value="P:transmembrane transport"/>
    <property type="evidence" value="ECO:0007669"/>
    <property type="project" value="UniProtKB-UniRule"/>
</dbReference>
<proteinExistence type="inferred from homology"/>
<feature type="transmembrane region" description="Helical" evidence="6">
    <location>
        <begin position="108"/>
        <end position="131"/>
    </location>
</feature>
<gene>
    <name evidence="8" type="ORF">HGG79_01270</name>
</gene>